<evidence type="ECO:0000313" key="1">
    <source>
        <dbReference type="EMBL" id="SHH57934.1"/>
    </source>
</evidence>
<proteinExistence type="predicted"/>
<sequence length="94" mass="10747">MAIPSTRKRPDPDLSQLIRYCDQQPRPGQRVFYFCAEIGMHFGVYEGDTWFGGECGDIDRDVTHWAPESTAFPAEILCRYCAPSERLSEDNNVD</sequence>
<protein>
    <submittedName>
        <fullName evidence="1">Uncharacterized protein</fullName>
    </submittedName>
</protein>
<organism evidence="1 2">
    <name type="scientific">Ferrimonas marina</name>
    <dbReference type="NCBI Taxonomy" id="299255"/>
    <lineage>
        <taxon>Bacteria</taxon>
        <taxon>Pseudomonadati</taxon>
        <taxon>Pseudomonadota</taxon>
        <taxon>Gammaproteobacteria</taxon>
        <taxon>Alteromonadales</taxon>
        <taxon>Ferrimonadaceae</taxon>
        <taxon>Ferrimonas</taxon>
    </lineage>
</organism>
<dbReference type="AlphaFoldDB" id="A0A1M5U4P7"/>
<reference evidence="1 2" key="1">
    <citation type="submission" date="2016-11" db="EMBL/GenBank/DDBJ databases">
        <authorList>
            <person name="Jaros S."/>
            <person name="Januszkiewicz K."/>
            <person name="Wedrychowicz H."/>
        </authorList>
    </citation>
    <scope>NUCLEOTIDE SEQUENCE [LARGE SCALE GENOMIC DNA]</scope>
    <source>
        <strain evidence="1 2">DSM 16917</strain>
    </source>
</reference>
<dbReference type="Proteomes" id="UP000184268">
    <property type="component" value="Unassembled WGS sequence"/>
</dbReference>
<name>A0A1M5U4P7_9GAMM</name>
<gene>
    <name evidence="1" type="ORF">SAMN02745129_2407</name>
</gene>
<dbReference type="RefSeq" id="WP_067655611.1">
    <property type="nucleotide sequence ID" value="NZ_FQXG01000003.1"/>
</dbReference>
<dbReference type="EMBL" id="FQXG01000003">
    <property type="protein sequence ID" value="SHH57934.1"/>
    <property type="molecule type" value="Genomic_DNA"/>
</dbReference>
<accession>A0A1M5U4P7</accession>
<keyword evidence="2" id="KW-1185">Reference proteome</keyword>
<evidence type="ECO:0000313" key="2">
    <source>
        <dbReference type="Proteomes" id="UP000184268"/>
    </source>
</evidence>